<dbReference type="InterPro" id="IPR015824">
    <property type="entry name" value="Phosphoglycerate_kinase_N"/>
</dbReference>
<dbReference type="GO" id="GO:0004618">
    <property type="term" value="F:phosphoglycerate kinase activity"/>
    <property type="evidence" value="ECO:0007669"/>
    <property type="project" value="UniProtKB-EC"/>
</dbReference>
<dbReference type="Proteomes" id="UP000315295">
    <property type="component" value="Unassembled WGS sequence"/>
</dbReference>
<dbReference type="InterPro" id="IPR003358">
    <property type="entry name" value="tRNA_(Gua-N-7)_MeTrfase_Trmb"/>
</dbReference>
<comment type="subunit">
    <text evidence="13">Monomer.</text>
</comment>
<dbReference type="GO" id="GO:0005829">
    <property type="term" value="C:cytosol"/>
    <property type="evidence" value="ECO:0007669"/>
    <property type="project" value="TreeGrafter"/>
</dbReference>
<evidence type="ECO:0000256" key="13">
    <source>
        <dbReference type="RuleBase" id="RU000696"/>
    </source>
</evidence>
<keyword evidence="16" id="KW-1185">Reference proteome</keyword>
<dbReference type="InterPro" id="IPR036043">
    <property type="entry name" value="Phosphoglycerate_kinase_sf"/>
</dbReference>
<dbReference type="PRINTS" id="PR00477">
    <property type="entry name" value="PHGLYCKINASE"/>
</dbReference>
<comment type="cofactor">
    <cofactor evidence="2">
        <name>Mg(2+)</name>
        <dbReference type="ChEBI" id="CHEBI:18420"/>
    </cofactor>
</comment>
<feature type="region of interest" description="Disordered" evidence="14">
    <location>
        <begin position="45"/>
        <end position="67"/>
    </location>
</feature>
<keyword evidence="5 12" id="KW-0808">Transferase</keyword>
<evidence type="ECO:0000256" key="11">
    <source>
        <dbReference type="ARBA" id="ARBA00022842"/>
    </source>
</evidence>
<comment type="similarity">
    <text evidence="3 12">Belongs to the phosphoglycerate kinase family.</text>
</comment>
<dbReference type="SUPFAM" id="SSF53748">
    <property type="entry name" value="Phosphoglycerate kinase"/>
    <property type="match status" value="1"/>
</dbReference>
<comment type="catalytic activity">
    <reaction evidence="12">
        <text>(2R)-3-phosphoglycerate + ATP = (2R)-3-phospho-glyceroyl phosphate + ADP</text>
        <dbReference type="Rhea" id="RHEA:14801"/>
        <dbReference type="ChEBI" id="CHEBI:30616"/>
        <dbReference type="ChEBI" id="CHEBI:57604"/>
        <dbReference type="ChEBI" id="CHEBI:58272"/>
        <dbReference type="ChEBI" id="CHEBI:456216"/>
        <dbReference type="EC" id="2.7.2.3"/>
    </reaction>
</comment>
<evidence type="ECO:0000256" key="3">
    <source>
        <dbReference type="ARBA" id="ARBA00008982"/>
    </source>
</evidence>
<dbReference type="Gene3D" id="3.40.50.1260">
    <property type="entry name" value="Phosphoglycerate kinase, N-terminal domain"/>
    <property type="match status" value="2"/>
</dbReference>
<feature type="compositionally biased region" description="Low complexity" evidence="14">
    <location>
        <begin position="45"/>
        <end position="54"/>
    </location>
</feature>
<dbReference type="PANTHER" id="PTHR11406">
    <property type="entry name" value="PHOSPHOGLYCERATE KINASE"/>
    <property type="match status" value="1"/>
</dbReference>
<evidence type="ECO:0000256" key="2">
    <source>
        <dbReference type="ARBA" id="ARBA00001946"/>
    </source>
</evidence>
<evidence type="ECO:0000256" key="8">
    <source>
        <dbReference type="ARBA" id="ARBA00022741"/>
    </source>
</evidence>
<name>A0A540NPZ2_MALBA</name>
<keyword evidence="7" id="KW-0819">tRNA processing</keyword>
<dbReference type="Pfam" id="PF00162">
    <property type="entry name" value="PGK"/>
    <property type="match status" value="1"/>
</dbReference>
<evidence type="ECO:0000256" key="5">
    <source>
        <dbReference type="ARBA" id="ARBA00022679"/>
    </source>
</evidence>
<keyword evidence="11" id="KW-0460">Magnesium</keyword>
<evidence type="ECO:0000256" key="7">
    <source>
        <dbReference type="ARBA" id="ARBA00022694"/>
    </source>
</evidence>
<dbReference type="EC" id="2.7.2.3" evidence="12"/>
<dbReference type="FunFam" id="3.40.50.1260:FF:000013">
    <property type="entry name" value="Phosphoglycerate kinase"/>
    <property type="match status" value="1"/>
</dbReference>
<dbReference type="Pfam" id="PF02390">
    <property type="entry name" value="Methyltransf_4"/>
    <property type="match status" value="1"/>
</dbReference>
<keyword evidence="4" id="KW-0489">Methyltransferase</keyword>
<comment type="catalytic activity">
    <reaction evidence="1">
        <text>guanosine(46) in tRNA + S-adenosyl-L-methionine = N(7)-methylguanosine(46) in tRNA + S-adenosyl-L-homocysteine</text>
        <dbReference type="Rhea" id="RHEA:42708"/>
        <dbReference type="Rhea" id="RHEA-COMP:10188"/>
        <dbReference type="Rhea" id="RHEA-COMP:10189"/>
        <dbReference type="ChEBI" id="CHEBI:57856"/>
        <dbReference type="ChEBI" id="CHEBI:59789"/>
        <dbReference type="ChEBI" id="CHEBI:74269"/>
        <dbReference type="ChEBI" id="CHEBI:74480"/>
        <dbReference type="EC" id="2.1.1.33"/>
    </reaction>
</comment>
<dbReference type="PANTHER" id="PTHR11406:SF32">
    <property type="entry name" value="PHOSPHOGLYCERATE KINASE"/>
    <property type="match status" value="1"/>
</dbReference>
<reference evidence="15 16" key="1">
    <citation type="journal article" date="2019" name="G3 (Bethesda)">
        <title>Sequencing of a Wild Apple (Malus baccata) Genome Unravels the Differences Between Cultivated and Wild Apple Species Regarding Disease Resistance and Cold Tolerance.</title>
        <authorList>
            <person name="Chen X."/>
        </authorList>
    </citation>
    <scope>NUCLEOTIDE SEQUENCE [LARGE SCALE GENOMIC DNA]</scope>
    <source>
        <strain evidence="16">cv. Shandingzi</strain>
        <tissue evidence="15">Leaves</tissue>
    </source>
</reference>
<keyword evidence="8" id="KW-0547">Nucleotide-binding</keyword>
<keyword evidence="10" id="KW-0067">ATP-binding</keyword>
<evidence type="ECO:0000256" key="14">
    <source>
        <dbReference type="SAM" id="MobiDB-lite"/>
    </source>
</evidence>
<dbReference type="GO" id="GO:0008176">
    <property type="term" value="F:tRNA (guanine(46)-N7)-methyltransferase activity"/>
    <property type="evidence" value="ECO:0007669"/>
    <property type="project" value="UniProtKB-EC"/>
</dbReference>
<protein>
    <recommendedName>
        <fullName evidence="12">Phosphoglycerate kinase</fullName>
        <ecNumber evidence="12">2.7.2.3</ecNumber>
    </recommendedName>
</protein>
<evidence type="ECO:0000256" key="12">
    <source>
        <dbReference type="RuleBase" id="RU000532"/>
    </source>
</evidence>
<dbReference type="GO" id="GO:0006096">
    <property type="term" value="P:glycolytic process"/>
    <property type="evidence" value="ECO:0007669"/>
    <property type="project" value="InterPro"/>
</dbReference>
<dbReference type="InterPro" id="IPR029063">
    <property type="entry name" value="SAM-dependent_MTases_sf"/>
</dbReference>
<proteinExistence type="inferred from homology"/>
<dbReference type="SUPFAM" id="SSF53335">
    <property type="entry name" value="S-adenosyl-L-methionine-dependent methyltransferases"/>
    <property type="match status" value="1"/>
</dbReference>
<keyword evidence="9 12" id="KW-0418">Kinase</keyword>
<dbReference type="FunFam" id="3.40.50.150:FF:000194">
    <property type="entry name" value="Phosphoglycerate kinase"/>
    <property type="match status" value="1"/>
</dbReference>
<dbReference type="PROSITE" id="PS51625">
    <property type="entry name" value="SAM_MT_TRMB"/>
    <property type="match status" value="1"/>
</dbReference>
<sequence>MYCDTITINDTSFHLLHVKVKTGTAGERLQSRNMVQLHATFSFSNSPKFSGSSPKRPRLSPTSSGLSPKRHRFGVEYLRANLLGTNLTFNCKANGGELDPLPHLQTLGTFPREELAAKVVLVRFDSALLLHEHVEQHRFQSDAVLTIKYLCQSGARVVLASDWSVKTNPKLRVAQSVADFLSSLVDYKVAPVQCISNLASKVEGFEKGDIVLLENLSEFRGEVANCSKFAQVLSSGVDIFVNDYFSRSHKMLASTCGVARFCYGNLAGFHFEKSLSQLRRAAETDTKPYVAIIGGGNLSDKAAALHSLASICDGLVFVGMMSFQIIHALGISVPLNFLEHGALKEALDIVQVAHDRNVQILYPKDFWCKNDSLPKQLEIFPAHGIPDGWVPIDIGPVSLVEINSMLTKCKKVTWIGPVKFRMSNCTKGASILAQMLNQLSQSNCSVTVVGSMACEAMVKESNSVSHLTMIENASIVWEFLKGRKLPGVMALDRAYPFDIDWIAAYSDPAQPLVVDIGSGNGMFLFGMAKIRKDLNFLGLEMNKKLVQPCLDSVHQSGIRNGYFIATNATSTFRSIISSYPGKLVLVSIQCPNPDFSEPEHRWSMLQRSLVEAISDLLTANGRVFLQSDIETVSVRMKEQFHKYGKGKLTVLREQSYVVTNGGWLKENPFGVRSDWERHVLDRGAPMYRLMLRKSNSSERSDCS</sequence>
<evidence type="ECO:0000313" key="16">
    <source>
        <dbReference type="Proteomes" id="UP000315295"/>
    </source>
</evidence>
<dbReference type="AlphaFoldDB" id="A0A540NPZ2"/>
<dbReference type="GO" id="GO:0005524">
    <property type="term" value="F:ATP binding"/>
    <property type="evidence" value="ECO:0007669"/>
    <property type="project" value="UniProtKB-KW"/>
</dbReference>
<evidence type="ECO:0000256" key="4">
    <source>
        <dbReference type="ARBA" id="ARBA00022603"/>
    </source>
</evidence>
<dbReference type="STRING" id="106549.A0A540NPZ2"/>
<dbReference type="EMBL" id="VIEB01000013">
    <property type="protein sequence ID" value="TQE13089.1"/>
    <property type="molecule type" value="Genomic_DNA"/>
</dbReference>
<gene>
    <name evidence="15" type="ORF">C1H46_001173</name>
</gene>
<dbReference type="GO" id="GO:0043531">
    <property type="term" value="F:ADP binding"/>
    <property type="evidence" value="ECO:0007669"/>
    <property type="project" value="TreeGrafter"/>
</dbReference>
<dbReference type="Gene3D" id="3.40.50.150">
    <property type="entry name" value="Vaccinia Virus protein VP39"/>
    <property type="match status" value="1"/>
</dbReference>
<evidence type="ECO:0000313" key="15">
    <source>
        <dbReference type="EMBL" id="TQE13089.1"/>
    </source>
</evidence>
<accession>A0A540NPZ2</accession>
<evidence type="ECO:0000256" key="10">
    <source>
        <dbReference type="ARBA" id="ARBA00022840"/>
    </source>
</evidence>
<evidence type="ECO:0000256" key="6">
    <source>
        <dbReference type="ARBA" id="ARBA00022691"/>
    </source>
</evidence>
<keyword evidence="6" id="KW-0949">S-adenosyl-L-methionine</keyword>
<organism evidence="15 16">
    <name type="scientific">Malus baccata</name>
    <name type="common">Siberian crab apple</name>
    <name type="synonym">Pyrus baccata</name>
    <dbReference type="NCBI Taxonomy" id="106549"/>
    <lineage>
        <taxon>Eukaryota</taxon>
        <taxon>Viridiplantae</taxon>
        <taxon>Streptophyta</taxon>
        <taxon>Embryophyta</taxon>
        <taxon>Tracheophyta</taxon>
        <taxon>Spermatophyta</taxon>
        <taxon>Magnoliopsida</taxon>
        <taxon>eudicotyledons</taxon>
        <taxon>Gunneridae</taxon>
        <taxon>Pentapetalae</taxon>
        <taxon>rosids</taxon>
        <taxon>fabids</taxon>
        <taxon>Rosales</taxon>
        <taxon>Rosaceae</taxon>
        <taxon>Amygdaloideae</taxon>
        <taxon>Maleae</taxon>
        <taxon>Malus</taxon>
    </lineage>
</organism>
<evidence type="ECO:0000256" key="9">
    <source>
        <dbReference type="ARBA" id="ARBA00022777"/>
    </source>
</evidence>
<dbReference type="InterPro" id="IPR001576">
    <property type="entry name" value="Phosphoglycerate_kinase"/>
</dbReference>
<dbReference type="GO" id="GO:0006094">
    <property type="term" value="P:gluconeogenesis"/>
    <property type="evidence" value="ECO:0007669"/>
    <property type="project" value="TreeGrafter"/>
</dbReference>
<evidence type="ECO:0000256" key="1">
    <source>
        <dbReference type="ARBA" id="ARBA00000142"/>
    </source>
</evidence>
<comment type="caution">
    <text evidence="15">The sequence shown here is derived from an EMBL/GenBank/DDBJ whole genome shotgun (WGS) entry which is preliminary data.</text>
</comment>